<evidence type="ECO:0000313" key="1">
    <source>
        <dbReference type="EMBL" id="CAG9836475.1"/>
    </source>
</evidence>
<organism evidence="1 2">
    <name type="scientific">Diabrotica balteata</name>
    <name type="common">Banded cucumber beetle</name>
    <dbReference type="NCBI Taxonomy" id="107213"/>
    <lineage>
        <taxon>Eukaryota</taxon>
        <taxon>Metazoa</taxon>
        <taxon>Ecdysozoa</taxon>
        <taxon>Arthropoda</taxon>
        <taxon>Hexapoda</taxon>
        <taxon>Insecta</taxon>
        <taxon>Pterygota</taxon>
        <taxon>Neoptera</taxon>
        <taxon>Endopterygota</taxon>
        <taxon>Coleoptera</taxon>
        <taxon>Polyphaga</taxon>
        <taxon>Cucujiformia</taxon>
        <taxon>Chrysomeloidea</taxon>
        <taxon>Chrysomelidae</taxon>
        <taxon>Galerucinae</taxon>
        <taxon>Diabroticina</taxon>
        <taxon>Diabroticites</taxon>
        <taxon>Diabrotica</taxon>
    </lineage>
</organism>
<proteinExistence type="predicted"/>
<name>A0A9N9T6I2_DIABA</name>
<keyword evidence="2" id="KW-1185">Reference proteome</keyword>
<protein>
    <submittedName>
        <fullName evidence="1">Uncharacterized protein</fullName>
    </submittedName>
</protein>
<dbReference type="Proteomes" id="UP001153709">
    <property type="component" value="Chromosome 6"/>
</dbReference>
<gene>
    <name evidence="1" type="ORF">DIABBA_LOCUS9561</name>
</gene>
<reference evidence="1" key="1">
    <citation type="submission" date="2022-01" db="EMBL/GenBank/DDBJ databases">
        <authorList>
            <person name="King R."/>
        </authorList>
    </citation>
    <scope>NUCLEOTIDE SEQUENCE</scope>
</reference>
<sequence length="141" mass="16189">MNSSQLTLLEELSDLSDIEDPTAVDKLLFNLDQHIHDDVTLSDNLLQDDTEATESNQRSVIRSNGGVDLLIDRGWTWLEFCGCSYLFKHRLDYAGCSEFGHFGLRHSLDLWFCPQFVQIRKRSLHSYMFVTEAEHLAPISP</sequence>
<evidence type="ECO:0000313" key="2">
    <source>
        <dbReference type="Proteomes" id="UP001153709"/>
    </source>
</evidence>
<dbReference type="EMBL" id="OU898281">
    <property type="protein sequence ID" value="CAG9836475.1"/>
    <property type="molecule type" value="Genomic_DNA"/>
</dbReference>
<accession>A0A9N9T6I2</accession>
<dbReference type="AlphaFoldDB" id="A0A9N9T6I2"/>